<dbReference type="Proteomes" id="UP000789396">
    <property type="component" value="Unassembled WGS sequence"/>
</dbReference>
<evidence type="ECO:0000313" key="1">
    <source>
        <dbReference type="EMBL" id="CAG8653543.1"/>
    </source>
</evidence>
<name>A0A9N9DU76_9GLOM</name>
<feature type="non-terminal residue" evidence="1">
    <location>
        <position position="1"/>
    </location>
</feature>
<reference evidence="1" key="1">
    <citation type="submission" date="2021-06" db="EMBL/GenBank/DDBJ databases">
        <authorList>
            <person name="Kallberg Y."/>
            <person name="Tangrot J."/>
            <person name="Rosling A."/>
        </authorList>
    </citation>
    <scope>NUCLEOTIDE SEQUENCE</scope>
    <source>
        <strain evidence="1">IN212</strain>
    </source>
</reference>
<organism evidence="1 2">
    <name type="scientific">Racocetra fulgida</name>
    <dbReference type="NCBI Taxonomy" id="60492"/>
    <lineage>
        <taxon>Eukaryota</taxon>
        <taxon>Fungi</taxon>
        <taxon>Fungi incertae sedis</taxon>
        <taxon>Mucoromycota</taxon>
        <taxon>Glomeromycotina</taxon>
        <taxon>Glomeromycetes</taxon>
        <taxon>Diversisporales</taxon>
        <taxon>Gigasporaceae</taxon>
        <taxon>Racocetra</taxon>
    </lineage>
</organism>
<comment type="caution">
    <text evidence="1">The sequence shown here is derived from an EMBL/GenBank/DDBJ whole genome shotgun (WGS) entry which is preliminary data.</text>
</comment>
<feature type="non-terminal residue" evidence="1">
    <location>
        <position position="254"/>
    </location>
</feature>
<dbReference type="OrthoDB" id="610608at2759"/>
<keyword evidence="2" id="KW-1185">Reference proteome</keyword>
<dbReference type="EMBL" id="CAJVPZ010013984">
    <property type="protein sequence ID" value="CAG8653543.1"/>
    <property type="molecule type" value="Genomic_DNA"/>
</dbReference>
<sequence length="254" mass="29933">IKNSIEHFGEKEWHNWGENQQCTPAEIFRPVNLHDLKLTLKVEPMFNLMMIDRFPKISDYWKPANLKNDVLNSDSIEIFYWPFNTAGFEENNDKIWVKTWKRTDLNVTETPIEVKSFAGFQNFETKFGDHLYEHMTKFPDSTPYITNLTFNIAYGHESKIILQAPDAIHYQVYELAADNKYPLNLTAEFRINKASKCLLAPTYDEDPNAYYCLMEILSVNGTQGFLDFSIEIAKRWMEKYDAKPHWGKMWEHVP</sequence>
<accession>A0A9N9DU76</accession>
<gene>
    <name evidence="1" type="ORF">RFULGI_LOCUS8562</name>
</gene>
<proteinExistence type="predicted"/>
<evidence type="ECO:0000313" key="2">
    <source>
        <dbReference type="Proteomes" id="UP000789396"/>
    </source>
</evidence>
<dbReference type="AlphaFoldDB" id="A0A9N9DU76"/>
<dbReference type="Gene3D" id="3.30.70.2520">
    <property type="match status" value="1"/>
</dbReference>
<protein>
    <submittedName>
        <fullName evidence="1">19024_t:CDS:1</fullName>
    </submittedName>
</protein>